<dbReference type="AlphaFoldDB" id="A0AAE3VYF6"/>
<feature type="transmembrane region" description="Helical" evidence="10">
    <location>
        <begin position="140"/>
        <end position="157"/>
    </location>
</feature>
<keyword evidence="5" id="KW-0547">Nucleotide-binding</keyword>
<name>A0AAE3VYF6_9ACTN</name>
<feature type="transmembrane region" description="Helical" evidence="10">
    <location>
        <begin position="93"/>
        <end position="110"/>
    </location>
</feature>
<protein>
    <recommendedName>
        <fullName evidence="2">histidine kinase</fullName>
        <ecNumber evidence="2">2.7.13.3</ecNumber>
    </recommendedName>
</protein>
<dbReference type="EMBL" id="JAUSUZ010000001">
    <property type="protein sequence ID" value="MDQ0365602.1"/>
    <property type="molecule type" value="Genomic_DNA"/>
</dbReference>
<dbReference type="SUPFAM" id="SSF55874">
    <property type="entry name" value="ATPase domain of HSP90 chaperone/DNA topoisomerase II/histidine kinase"/>
    <property type="match status" value="1"/>
</dbReference>
<evidence type="ECO:0000256" key="4">
    <source>
        <dbReference type="ARBA" id="ARBA00022679"/>
    </source>
</evidence>
<keyword evidence="7" id="KW-0067">ATP-binding</keyword>
<evidence type="ECO:0000259" key="12">
    <source>
        <dbReference type="Pfam" id="PF07730"/>
    </source>
</evidence>
<dbReference type="Proteomes" id="UP001240236">
    <property type="component" value="Unassembled WGS sequence"/>
</dbReference>
<feature type="transmembrane region" description="Helical" evidence="10">
    <location>
        <begin position="116"/>
        <end position="133"/>
    </location>
</feature>
<evidence type="ECO:0000259" key="11">
    <source>
        <dbReference type="Pfam" id="PF02518"/>
    </source>
</evidence>
<dbReference type="CDD" id="cd16917">
    <property type="entry name" value="HATPase_UhpB-NarQ-NarX-like"/>
    <property type="match status" value="1"/>
</dbReference>
<reference evidence="13 14" key="1">
    <citation type="submission" date="2023-07" db="EMBL/GenBank/DDBJ databases">
        <title>Sequencing the genomes of 1000 actinobacteria strains.</title>
        <authorList>
            <person name="Klenk H.-P."/>
        </authorList>
    </citation>
    <scope>NUCLEOTIDE SEQUENCE [LARGE SCALE GENOMIC DNA]</scope>
    <source>
        <strain evidence="13 14">DSM 44709</strain>
    </source>
</reference>
<feature type="transmembrane region" description="Helical" evidence="10">
    <location>
        <begin position="68"/>
        <end position="86"/>
    </location>
</feature>
<organism evidence="13 14">
    <name type="scientific">Catenuloplanes indicus</name>
    <dbReference type="NCBI Taxonomy" id="137267"/>
    <lineage>
        <taxon>Bacteria</taxon>
        <taxon>Bacillati</taxon>
        <taxon>Actinomycetota</taxon>
        <taxon>Actinomycetes</taxon>
        <taxon>Micromonosporales</taxon>
        <taxon>Micromonosporaceae</taxon>
        <taxon>Catenuloplanes</taxon>
    </lineage>
</organism>
<dbReference type="GO" id="GO:0046983">
    <property type="term" value="F:protein dimerization activity"/>
    <property type="evidence" value="ECO:0007669"/>
    <property type="project" value="InterPro"/>
</dbReference>
<keyword evidence="6 13" id="KW-0418">Kinase</keyword>
<gene>
    <name evidence="13" type="ORF">J2S42_002271</name>
</gene>
<evidence type="ECO:0000256" key="1">
    <source>
        <dbReference type="ARBA" id="ARBA00000085"/>
    </source>
</evidence>
<feature type="region of interest" description="Disordered" evidence="9">
    <location>
        <begin position="403"/>
        <end position="427"/>
    </location>
</feature>
<dbReference type="InterPro" id="IPR036890">
    <property type="entry name" value="HATPase_C_sf"/>
</dbReference>
<sequence>MPSASPLRRPTPLRDLGRLIAGPDYPFPPPRPGSRWARARRWLVPLGLLVIVALTAAGAAYLQGQRDLSVEVATLLSAAGTVPLLFVFWRPLIAWRFAYAGAFVGALWADRETADWPWNPVQILVLLLVFGVVSARAKGGMVLWIALLMAIPCFVYTPNDNAYAVWMLFLVVIVLGDQVRRRTRAQQSLEAQEEITDLARAQRAVLEERARIAREMHDVVAHHMSMIAVRAETAPYRLAGLPGPASDEFAAIAGAARETLADMRRLLGVLRTNREDDPQLAPQPTLAGLPALIGTAAAAGMPVTLEMDEIAPAPPEPVSLAAYRIVQEAVANAGRHAPGAVVRVRIFADDGVLRVTVANGPAPAGSTALSPGGSGHGLMGMRERAQALSGTFVAMPSRGGFEVSATLPLSPEPGIRPGRPAADPTEG</sequence>
<keyword evidence="10" id="KW-0812">Transmembrane</keyword>
<dbReference type="InterPro" id="IPR011712">
    <property type="entry name" value="Sig_transdc_His_kin_sub3_dim/P"/>
</dbReference>
<proteinExistence type="predicted"/>
<dbReference type="GO" id="GO:0016020">
    <property type="term" value="C:membrane"/>
    <property type="evidence" value="ECO:0007669"/>
    <property type="project" value="InterPro"/>
</dbReference>
<dbReference type="PANTHER" id="PTHR24421:SF10">
    <property type="entry name" value="NITRATE_NITRITE SENSOR PROTEIN NARQ"/>
    <property type="match status" value="1"/>
</dbReference>
<evidence type="ECO:0000256" key="3">
    <source>
        <dbReference type="ARBA" id="ARBA00022553"/>
    </source>
</evidence>
<evidence type="ECO:0000256" key="6">
    <source>
        <dbReference type="ARBA" id="ARBA00022777"/>
    </source>
</evidence>
<dbReference type="RefSeq" id="WP_307238302.1">
    <property type="nucleotide sequence ID" value="NZ_JAUSUZ010000001.1"/>
</dbReference>
<dbReference type="GO" id="GO:0005524">
    <property type="term" value="F:ATP binding"/>
    <property type="evidence" value="ECO:0007669"/>
    <property type="project" value="UniProtKB-KW"/>
</dbReference>
<evidence type="ECO:0000256" key="2">
    <source>
        <dbReference type="ARBA" id="ARBA00012438"/>
    </source>
</evidence>
<dbReference type="Pfam" id="PF07730">
    <property type="entry name" value="HisKA_3"/>
    <property type="match status" value="1"/>
</dbReference>
<evidence type="ECO:0000256" key="7">
    <source>
        <dbReference type="ARBA" id="ARBA00022840"/>
    </source>
</evidence>
<evidence type="ECO:0000256" key="5">
    <source>
        <dbReference type="ARBA" id="ARBA00022741"/>
    </source>
</evidence>
<feature type="domain" description="Histidine kinase/HSP90-like ATPase" evidence="11">
    <location>
        <begin position="321"/>
        <end position="410"/>
    </location>
</feature>
<comment type="caution">
    <text evidence="13">The sequence shown here is derived from an EMBL/GenBank/DDBJ whole genome shotgun (WGS) entry which is preliminary data.</text>
</comment>
<evidence type="ECO:0000256" key="8">
    <source>
        <dbReference type="ARBA" id="ARBA00023012"/>
    </source>
</evidence>
<dbReference type="PANTHER" id="PTHR24421">
    <property type="entry name" value="NITRATE/NITRITE SENSOR PROTEIN NARX-RELATED"/>
    <property type="match status" value="1"/>
</dbReference>
<comment type="catalytic activity">
    <reaction evidence="1">
        <text>ATP + protein L-histidine = ADP + protein N-phospho-L-histidine.</text>
        <dbReference type="EC" id="2.7.13.3"/>
    </reaction>
</comment>
<keyword evidence="8" id="KW-0902">Two-component regulatory system</keyword>
<dbReference type="Pfam" id="PF02518">
    <property type="entry name" value="HATPase_c"/>
    <property type="match status" value="1"/>
</dbReference>
<feature type="transmembrane region" description="Helical" evidence="10">
    <location>
        <begin position="163"/>
        <end position="179"/>
    </location>
</feature>
<dbReference type="InterPro" id="IPR003594">
    <property type="entry name" value="HATPase_dom"/>
</dbReference>
<dbReference type="EC" id="2.7.13.3" evidence="2"/>
<evidence type="ECO:0000256" key="10">
    <source>
        <dbReference type="SAM" id="Phobius"/>
    </source>
</evidence>
<evidence type="ECO:0000313" key="14">
    <source>
        <dbReference type="Proteomes" id="UP001240236"/>
    </source>
</evidence>
<dbReference type="Gene3D" id="3.30.565.10">
    <property type="entry name" value="Histidine kinase-like ATPase, C-terminal domain"/>
    <property type="match status" value="1"/>
</dbReference>
<keyword evidence="4" id="KW-0808">Transferase</keyword>
<accession>A0AAE3VYF6</accession>
<keyword evidence="14" id="KW-1185">Reference proteome</keyword>
<feature type="domain" description="Signal transduction histidine kinase subgroup 3 dimerisation and phosphoacceptor" evidence="12">
    <location>
        <begin position="208"/>
        <end position="273"/>
    </location>
</feature>
<dbReference type="InterPro" id="IPR050482">
    <property type="entry name" value="Sensor_HK_TwoCompSys"/>
</dbReference>
<dbReference type="GO" id="GO:0000155">
    <property type="term" value="F:phosphorelay sensor kinase activity"/>
    <property type="evidence" value="ECO:0007669"/>
    <property type="project" value="InterPro"/>
</dbReference>
<dbReference type="Gene3D" id="1.20.5.1930">
    <property type="match status" value="1"/>
</dbReference>
<evidence type="ECO:0000313" key="13">
    <source>
        <dbReference type="EMBL" id="MDQ0365602.1"/>
    </source>
</evidence>
<evidence type="ECO:0000256" key="9">
    <source>
        <dbReference type="SAM" id="MobiDB-lite"/>
    </source>
</evidence>
<keyword evidence="10" id="KW-1133">Transmembrane helix</keyword>
<feature type="transmembrane region" description="Helical" evidence="10">
    <location>
        <begin position="42"/>
        <end position="62"/>
    </location>
</feature>
<keyword evidence="3" id="KW-0597">Phosphoprotein</keyword>
<keyword evidence="10" id="KW-0472">Membrane</keyword>